<keyword evidence="2" id="KW-1185">Reference proteome</keyword>
<evidence type="ECO:0000313" key="1">
    <source>
        <dbReference type="EMBL" id="MCC2210296.1"/>
    </source>
</evidence>
<sequence length="443" mass="51657">MQKAEEFYKKLVDDNFAESLQSAKKQQEYIKTSTARYHGYFVHTLYMPKMFTEEMAAYFKKAAESMYKILEKVIHEYQTNAEYRKLFGFDEKLEKLILRPNHYECALPIARIDIFFNEDDFSFKFCEFNADGSSAMNEDKELNQAIRLTSTFDKFTEKYNVRTYELFNSWVKAFMDIYRTYDRAVENPHIAIVDFFGGDISREFTAFQKAFEDSGLTCEICEITDLSYENGKLLSPSGKQINAIYRRAVTCDIMRNYDKVQPFIKAAENNDVCLIGDFKTQVIHNKIVFKILHDDMTSAFLTDEEKQYVKDHIPYTASLTQEEIDKHDVLNTKDKWVIKPEDSYASKGVYAGVEGMSDHAWKEEVLSNVDNHYLLQEYCTPYATWNIDITHDENAKYKKYSNITGMYVYNGKLAGLYSRIAKNSIISTQYSEMSLPTIVVSEK</sequence>
<dbReference type="SUPFAM" id="SSF56059">
    <property type="entry name" value="Glutathione synthetase ATP-binding domain-like"/>
    <property type="match status" value="1"/>
</dbReference>
<accession>A0AAE3DYM2</accession>
<evidence type="ECO:0000313" key="2">
    <source>
        <dbReference type="Proteomes" id="UP001198242"/>
    </source>
</evidence>
<name>A0AAE3DYM2_9FIRM</name>
<proteinExistence type="predicted"/>
<reference evidence="1 2" key="1">
    <citation type="submission" date="2021-10" db="EMBL/GenBank/DDBJ databases">
        <title>Anaerobic single-cell dispensing facilitates the cultivation of human gut bacteria.</title>
        <authorList>
            <person name="Afrizal A."/>
        </authorList>
    </citation>
    <scope>NUCLEOTIDE SEQUENCE [LARGE SCALE GENOMIC DNA]</scope>
    <source>
        <strain evidence="1 2">CLA-AA-H232</strain>
    </source>
</reference>
<dbReference type="AlphaFoldDB" id="A0AAE3DYM2"/>
<organism evidence="1 2">
    <name type="scientific">Hominilimicola fabiformis</name>
    <dbReference type="NCBI Taxonomy" id="2885356"/>
    <lineage>
        <taxon>Bacteria</taxon>
        <taxon>Bacillati</taxon>
        <taxon>Bacillota</taxon>
        <taxon>Clostridia</taxon>
        <taxon>Eubacteriales</taxon>
        <taxon>Oscillospiraceae</taxon>
        <taxon>Hominilimicola</taxon>
    </lineage>
</organism>
<dbReference type="RefSeq" id="WP_308456219.1">
    <property type="nucleotide sequence ID" value="NZ_JAJEQM010000006.1"/>
</dbReference>
<dbReference type="EMBL" id="JAJEQM010000006">
    <property type="protein sequence ID" value="MCC2210296.1"/>
    <property type="molecule type" value="Genomic_DNA"/>
</dbReference>
<gene>
    <name evidence="1" type="ORF">LKE05_05760</name>
</gene>
<dbReference type="Proteomes" id="UP001198242">
    <property type="component" value="Unassembled WGS sequence"/>
</dbReference>
<protein>
    <submittedName>
        <fullName evidence="1">Glutathionylspermidine synthase family protein</fullName>
    </submittedName>
</protein>
<comment type="caution">
    <text evidence="1">The sequence shown here is derived from an EMBL/GenBank/DDBJ whole genome shotgun (WGS) entry which is preliminary data.</text>
</comment>